<dbReference type="EMBL" id="MLJW01001098">
    <property type="protein sequence ID" value="OIQ80173.1"/>
    <property type="molecule type" value="Genomic_DNA"/>
</dbReference>
<dbReference type="AlphaFoldDB" id="A0A1J5QWA2"/>
<evidence type="ECO:0000259" key="1">
    <source>
        <dbReference type="Pfam" id="PF05598"/>
    </source>
</evidence>
<organism evidence="3">
    <name type="scientific">mine drainage metagenome</name>
    <dbReference type="NCBI Taxonomy" id="410659"/>
    <lineage>
        <taxon>unclassified sequences</taxon>
        <taxon>metagenomes</taxon>
        <taxon>ecological metagenomes</taxon>
    </lineage>
</organism>
<accession>A0A1J5QWA2</accession>
<dbReference type="InterPro" id="IPR008490">
    <property type="entry name" value="Transposase_InsH_N"/>
</dbReference>
<evidence type="ECO:0000313" key="3">
    <source>
        <dbReference type="EMBL" id="OIQ80173.1"/>
    </source>
</evidence>
<comment type="caution">
    <text evidence="3">The sequence shown here is derived from an EMBL/GenBank/DDBJ whole genome shotgun (WGS) entry which is preliminary data.</text>
</comment>
<protein>
    <submittedName>
        <fullName evidence="3">Transposase DDE domain protein</fullName>
    </submittedName>
</protein>
<evidence type="ECO:0000259" key="2">
    <source>
        <dbReference type="Pfam" id="PF13751"/>
    </source>
</evidence>
<proteinExistence type="predicted"/>
<name>A0A1J5QWA2_9ZZZZ</name>
<gene>
    <name evidence="3" type="ORF">GALL_380740</name>
</gene>
<dbReference type="Pfam" id="PF05598">
    <property type="entry name" value="DUF772"/>
    <property type="match status" value="1"/>
</dbReference>
<dbReference type="Pfam" id="PF13751">
    <property type="entry name" value="DDE_Tnp_1_6"/>
    <property type="match status" value="1"/>
</dbReference>
<sequence length="457" mass="51389">MMGHLKSEQGQLFYQFNLEDAVPDDHLVRRIDAALDLSWLRHELASHYSSMGRPSIDPELMIRMLVMGYVFAIRSERLICREVQVNLAYRWFCKLGIEDAIPDHSAFSRARNERFREGDVFRRLFERVVEACIAAGLVGGEGFAVDASLIQADANKQRSIAGQDWHRDRDPERSSRAVKEYLATLDDTAWGAASDVVPKFVSPSDPAAQWTGAHKGPAFFAYSDNYLIDVKFGVIVDVEASRSIRQAEVGAAKTMIERTEERFGLKPERLAADTAYGAAPMLNWLVEEKGIAPHIPVFDKSKRDDGTFSRSDFRYDPTSDVYHCPAGKTLTTTGTLVNGGTTLIYLARKHDCDGCKLRAQCCPKIPFRKIPRDRHEAARDVARSLAGTDGFDRSRRERKKIEMRFAHLKRILRLGRLRLRGPRGAQDEFVLAAIAQNLRRLASLVARPPPAQVLCTA</sequence>
<reference evidence="3" key="1">
    <citation type="submission" date="2016-10" db="EMBL/GenBank/DDBJ databases">
        <title>Sequence of Gallionella enrichment culture.</title>
        <authorList>
            <person name="Poehlein A."/>
            <person name="Muehling M."/>
            <person name="Daniel R."/>
        </authorList>
    </citation>
    <scope>NUCLEOTIDE SEQUENCE</scope>
</reference>
<dbReference type="PANTHER" id="PTHR33408:SF2">
    <property type="entry name" value="TRANSPOSASE DDE DOMAIN-CONTAINING PROTEIN"/>
    <property type="match status" value="1"/>
</dbReference>
<dbReference type="InterPro" id="IPR025668">
    <property type="entry name" value="Tnp_DDE_dom"/>
</dbReference>
<dbReference type="PANTHER" id="PTHR33408">
    <property type="entry name" value="TRANSPOSASE"/>
    <property type="match status" value="1"/>
</dbReference>
<feature type="domain" description="Transposase InsH N-terminal" evidence="1">
    <location>
        <begin position="17"/>
        <end position="112"/>
    </location>
</feature>
<feature type="domain" description="Transposase DDE" evidence="2">
    <location>
        <begin position="324"/>
        <end position="442"/>
    </location>
</feature>